<dbReference type="AlphaFoldDB" id="A0ABD5P880"/>
<gene>
    <name evidence="1" type="ORF">ACFO0N_03220</name>
</gene>
<accession>A0ABD5P880</accession>
<dbReference type="EMBL" id="JBHSDS010000003">
    <property type="protein sequence ID" value="MFC4356956.1"/>
    <property type="molecule type" value="Genomic_DNA"/>
</dbReference>
<organism evidence="1 2">
    <name type="scientific">Halobium salinum</name>
    <dbReference type="NCBI Taxonomy" id="1364940"/>
    <lineage>
        <taxon>Archaea</taxon>
        <taxon>Methanobacteriati</taxon>
        <taxon>Methanobacteriota</taxon>
        <taxon>Stenosarchaea group</taxon>
        <taxon>Halobacteria</taxon>
        <taxon>Halobacteriales</taxon>
        <taxon>Haloferacaceae</taxon>
        <taxon>Halobium</taxon>
    </lineage>
</organism>
<comment type="caution">
    <text evidence="1">The sequence shown here is derived from an EMBL/GenBank/DDBJ whole genome shotgun (WGS) entry which is preliminary data.</text>
</comment>
<sequence>METTNVTPSTRPTERLLDGPAERVVPPRSVGTDGDAHVFAGFLKFADGDDTCWLRRSITVVPTLTRGSRLDLTVEEAYRDAGVGRIVPLTSYADSCAWDGDGSFEGVQRAVTAWHDTHRTLGPGVFEK</sequence>
<keyword evidence="2" id="KW-1185">Reference proteome</keyword>
<proteinExistence type="predicted"/>
<protein>
    <submittedName>
        <fullName evidence="1">Uncharacterized protein</fullName>
    </submittedName>
</protein>
<dbReference type="RefSeq" id="WP_267621879.1">
    <property type="nucleotide sequence ID" value="NZ_JAODIW010000006.1"/>
</dbReference>
<evidence type="ECO:0000313" key="2">
    <source>
        <dbReference type="Proteomes" id="UP001595921"/>
    </source>
</evidence>
<dbReference type="Proteomes" id="UP001595921">
    <property type="component" value="Unassembled WGS sequence"/>
</dbReference>
<evidence type="ECO:0000313" key="1">
    <source>
        <dbReference type="EMBL" id="MFC4356956.1"/>
    </source>
</evidence>
<name>A0ABD5P880_9EURY</name>
<reference evidence="1 2" key="1">
    <citation type="journal article" date="2019" name="Int. J. Syst. Evol. Microbiol.">
        <title>The Global Catalogue of Microorganisms (GCM) 10K type strain sequencing project: providing services to taxonomists for standard genome sequencing and annotation.</title>
        <authorList>
            <consortium name="The Broad Institute Genomics Platform"/>
            <consortium name="The Broad Institute Genome Sequencing Center for Infectious Disease"/>
            <person name="Wu L."/>
            <person name="Ma J."/>
        </authorList>
    </citation>
    <scope>NUCLEOTIDE SEQUENCE [LARGE SCALE GENOMIC DNA]</scope>
    <source>
        <strain evidence="1 2">CGMCC 1.12553</strain>
    </source>
</reference>